<gene>
    <name evidence="1" type="ORF">ACFFIP_16915</name>
</gene>
<accession>A0ABV6FWV6</accession>
<evidence type="ECO:0000313" key="1">
    <source>
        <dbReference type="EMBL" id="MFC0264370.1"/>
    </source>
</evidence>
<comment type="caution">
    <text evidence="1">The sequence shown here is derived from an EMBL/GenBank/DDBJ whole genome shotgun (WGS) entry which is preliminary data.</text>
</comment>
<reference evidence="1 2" key="1">
    <citation type="submission" date="2024-09" db="EMBL/GenBank/DDBJ databases">
        <authorList>
            <person name="Sun Q."/>
            <person name="Mori K."/>
        </authorList>
    </citation>
    <scope>NUCLEOTIDE SEQUENCE [LARGE SCALE GENOMIC DNA]</scope>
    <source>
        <strain evidence="1 2">CCM 7650</strain>
    </source>
</reference>
<evidence type="ECO:0000313" key="2">
    <source>
        <dbReference type="Proteomes" id="UP001589797"/>
    </source>
</evidence>
<dbReference type="EMBL" id="JBHLWI010000050">
    <property type="protein sequence ID" value="MFC0264370.1"/>
    <property type="molecule type" value="Genomic_DNA"/>
</dbReference>
<dbReference type="InterPro" id="IPR008551">
    <property type="entry name" value="TANGO2"/>
</dbReference>
<dbReference type="Pfam" id="PF05742">
    <property type="entry name" value="TANGO2"/>
    <property type="match status" value="1"/>
</dbReference>
<keyword evidence="2" id="KW-1185">Reference proteome</keyword>
<dbReference type="Proteomes" id="UP001589797">
    <property type="component" value="Unassembled WGS sequence"/>
</dbReference>
<dbReference type="RefSeq" id="WP_382388912.1">
    <property type="nucleotide sequence ID" value="NZ_JBHLWI010000050.1"/>
</dbReference>
<protein>
    <submittedName>
        <fullName evidence="1">NRDE family protein</fullName>
    </submittedName>
</protein>
<proteinExistence type="predicted"/>
<organism evidence="1 2">
    <name type="scientific">Fontibacter flavus</name>
    <dbReference type="NCBI Taxonomy" id="654838"/>
    <lineage>
        <taxon>Bacteria</taxon>
        <taxon>Pseudomonadati</taxon>
        <taxon>Bacteroidota</taxon>
        <taxon>Cytophagia</taxon>
        <taxon>Cytophagales</taxon>
        <taxon>Cyclobacteriaceae</taxon>
        <taxon>Fontibacter</taxon>
    </lineage>
</organism>
<sequence length="243" mass="27906">MCTVTYIPTSDGFILTSSRDENPEKETLSPAFYQFEDKTLAYPKDLSGKGTWIAVDHRGHTSCLLNGAMEKHIKKEKYRKSRGILVLESLLCRNFSDFYRSIDLEGIEPFTMVMVEPGTESVINPIILRWNGETKHLKAPNSKEPFILSSSTLYNLKAKKIRQNWFDNWINTKSISPQSILDFHNRKHGLDPEIDILMKLPNGIETVSISQIHYHNSKIDFKYLDLLRENSHTFTIISNPSSP</sequence>
<name>A0ABV6FWV6_9BACT</name>